<protein>
    <submittedName>
        <fullName evidence="1">Uncharacterized protein</fullName>
    </submittedName>
</protein>
<keyword evidence="2" id="KW-1185">Reference proteome</keyword>
<dbReference type="GeneID" id="56066819"/>
<dbReference type="AlphaFoldDB" id="A0A7D5RCW2"/>
<gene>
    <name evidence="1" type="ORF">C5F50_02115</name>
</gene>
<proteinExistence type="predicted"/>
<dbReference type="OrthoDB" id="371658at2157"/>
<evidence type="ECO:0000313" key="2">
    <source>
        <dbReference type="Proteomes" id="UP000509478"/>
    </source>
</evidence>
<reference evidence="1 2" key="1">
    <citation type="submission" date="2018-02" db="EMBL/GenBank/DDBJ databases">
        <title>Complete genome of Nitrosopumilus ureaphilus PS0.</title>
        <authorList>
            <person name="Qin W."/>
            <person name="Zheng Y."/>
            <person name="Stahl D.A."/>
        </authorList>
    </citation>
    <scope>NUCLEOTIDE SEQUENCE [LARGE SCALE GENOMIC DNA]</scope>
    <source>
        <strain evidence="1 2">PS0</strain>
    </source>
</reference>
<dbReference type="KEGG" id="nue:C5F50_02115"/>
<accession>A0A7D5RCW2</accession>
<dbReference type="RefSeq" id="WP_179372066.1">
    <property type="nucleotide sequence ID" value="NZ_CP026995.1"/>
</dbReference>
<sequence length="302" mass="35555">MTDTDEIKLAYDHIIQELLLDKIKPSLGIDFKKAQQAHDSTHQLMLMEANIAENLDNYSFKTNSVYFIYNWELFDQMTRSNIEALSTFYNSAFVLLRTVVELLIKGTFYDCLSHKKFRDDAKTIEQANTGINLKLFLSERIQKDPNITDEFEKISISIFDELDSYLSQRKNVLSTKLMLRQIIDWGMLEGIDDAKNLIYGIYERLSSDVHVSHNNIDIGRRLNTNRELFKKREIMPEYLTEYLELLHTITDICLVVMLNLFREDIQKSNNTKEMLKKRLSEQHFVSLELFRTENKIKELVKS</sequence>
<dbReference type="EMBL" id="CP026995">
    <property type="protein sequence ID" value="QLH06003.1"/>
    <property type="molecule type" value="Genomic_DNA"/>
</dbReference>
<organism evidence="1 2">
    <name type="scientific">Nitrosopumilus ureiphilus</name>
    <dbReference type="NCBI Taxonomy" id="1470067"/>
    <lineage>
        <taxon>Archaea</taxon>
        <taxon>Nitrososphaerota</taxon>
        <taxon>Nitrososphaeria</taxon>
        <taxon>Nitrosopumilales</taxon>
        <taxon>Nitrosopumilaceae</taxon>
        <taxon>Nitrosopumilus</taxon>
    </lineage>
</organism>
<dbReference type="Proteomes" id="UP000509478">
    <property type="component" value="Chromosome"/>
</dbReference>
<evidence type="ECO:0000313" key="1">
    <source>
        <dbReference type="EMBL" id="QLH06003.1"/>
    </source>
</evidence>
<name>A0A7D5RCW2_9ARCH</name>